<keyword evidence="2" id="KW-0158">Chromosome</keyword>
<dbReference type="STRING" id="28743.ENSCVAP00000023574"/>
<dbReference type="AlphaFoldDB" id="A0A3Q2DXB5"/>
<dbReference type="GO" id="GO:0005634">
    <property type="term" value="C:nucleus"/>
    <property type="evidence" value="ECO:0007669"/>
    <property type="project" value="TreeGrafter"/>
</dbReference>
<evidence type="ECO:0000256" key="1">
    <source>
        <dbReference type="ARBA" id="ARBA00004629"/>
    </source>
</evidence>
<feature type="region of interest" description="Disordered" evidence="5">
    <location>
        <begin position="162"/>
        <end position="187"/>
    </location>
</feature>
<evidence type="ECO:0000259" key="6">
    <source>
        <dbReference type="PROSITE" id="PS50011"/>
    </source>
</evidence>
<dbReference type="GO" id="GO:0004672">
    <property type="term" value="F:protein kinase activity"/>
    <property type="evidence" value="ECO:0007669"/>
    <property type="project" value="InterPro"/>
</dbReference>
<protein>
    <submittedName>
        <fullName evidence="7">Mitotic checkpoint serine/threonine-protein kinase BUB1-like</fullName>
    </submittedName>
</protein>
<organism evidence="7 8">
    <name type="scientific">Cyprinodon variegatus</name>
    <name type="common">Sheepshead minnow</name>
    <dbReference type="NCBI Taxonomy" id="28743"/>
    <lineage>
        <taxon>Eukaryota</taxon>
        <taxon>Metazoa</taxon>
        <taxon>Chordata</taxon>
        <taxon>Craniata</taxon>
        <taxon>Vertebrata</taxon>
        <taxon>Euteleostomi</taxon>
        <taxon>Actinopterygii</taxon>
        <taxon>Neopterygii</taxon>
        <taxon>Teleostei</taxon>
        <taxon>Neoteleostei</taxon>
        <taxon>Acanthomorphata</taxon>
        <taxon>Ovalentaria</taxon>
        <taxon>Atherinomorphae</taxon>
        <taxon>Cyprinodontiformes</taxon>
        <taxon>Cyprinodontidae</taxon>
        <taxon>Cyprinodon</taxon>
    </lineage>
</organism>
<reference evidence="7" key="1">
    <citation type="submission" date="2025-08" db="UniProtKB">
        <authorList>
            <consortium name="Ensembl"/>
        </authorList>
    </citation>
    <scope>IDENTIFICATION</scope>
</reference>
<dbReference type="SMART" id="SM00220">
    <property type="entry name" value="S_TKc"/>
    <property type="match status" value="1"/>
</dbReference>
<feature type="region of interest" description="Disordered" evidence="5">
    <location>
        <begin position="21"/>
        <end position="86"/>
    </location>
</feature>
<reference evidence="7" key="2">
    <citation type="submission" date="2025-09" db="UniProtKB">
        <authorList>
            <consortium name="Ensembl"/>
        </authorList>
    </citation>
    <scope>IDENTIFICATION</scope>
</reference>
<dbReference type="GO" id="GO:0007094">
    <property type="term" value="P:mitotic spindle assembly checkpoint signaling"/>
    <property type="evidence" value="ECO:0007669"/>
    <property type="project" value="InterPro"/>
</dbReference>
<dbReference type="PROSITE" id="PS50011">
    <property type="entry name" value="PROTEIN_KINASE_DOM"/>
    <property type="match status" value="1"/>
</dbReference>
<dbReference type="PANTHER" id="PTHR14030">
    <property type="entry name" value="MITOTIC CHECKPOINT SERINE/THREONINE-PROTEIN KINASE BUB1"/>
    <property type="match status" value="1"/>
</dbReference>
<evidence type="ECO:0000313" key="8">
    <source>
        <dbReference type="Proteomes" id="UP000265020"/>
    </source>
</evidence>
<dbReference type="InterPro" id="IPR000719">
    <property type="entry name" value="Prot_kinase_dom"/>
</dbReference>
<proteinExistence type="predicted"/>
<sequence length="694" mass="76148">MDMFHAPTFLEGPCQGDSMLHRAPETDPKPCVVSSIPNPPASTPFTIFQDEDDSSPAAPPEKSKPVNVLADLSGPKTDRPIETASESIPDETATWGGCYNSLRQLDACPNSTTDFAPLAQCVSTPFTHKSVFSSSFQTQENSGSAEENFYLRQQTKKLSPIMEQSPTADSANAGPLPSSSRQGTIMADGFTSSCTSSSLGIIQPPAMLSFREQTLCPTQSDGSGWEVCPSPERRPEPASQSQSFKILEDSESVSPERVQNRNFEVPMSPESAPSAACLDIRSHEATTKPDLDSFLTPPPLVPAEPRPPDVPMSPEPQPSCADAPVRAQGPGVLDEPMPSPDSGRGGQIQPESDPWDLELISDLLGRLNPPLTSHPRCKSWPCRVPCIEPKITLSVGNSSLRVDCIIEKGASAMVYLATDPRTAEMMVLKVQKPANPWEFYINTCLDARLQPAVRHLFSRIHSAHLFQDGSVMLGELHKYGTLLNAVNIYRSMSEKVMPQPLVLYFSVCILNMVEQLHSVGIIHANIKPDNLMLGKRFLDDSGFNADSVDHGLVLIDLGKSIDMQLLPEGTAFTARCLTSGLQGTEMLSGKPWTYQADYFGVAGTVYYMLFGSYMQVSNHSGVWKTNAVFRRNPHSDLWLDFFHTMLNVPDCGSLPRLQALRCRMASVLQQNYGSRLRTLKNRLLLKLLDWTHIV</sequence>
<dbReference type="GO" id="GO:0000776">
    <property type="term" value="C:kinetochore"/>
    <property type="evidence" value="ECO:0007669"/>
    <property type="project" value="UniProtKB-KW"/>
</dbReference>
<feature type="domain" description="Protein kinase" evidence="6">
    <location>
        <begin position="400"/>
        <end position="694"/>
    </location>
</feature>
<keyword evidence="8" id="KW-1185">Reference proteome</keyword>
<evidence type="ECO:0000256" key="5">
    <source>
        <dbReference type="SAM" id="MobiDB-lite"/>
    </source>
</evidence>
<dbReference type="Proteomes" id="UP000265020">
    <property type="component" value="Unassembled WGS sequence"/>
</dbReference>
<evidence type="ECO:0000256" key="4">
    <source>
        <dbReference type="ARBA" id="ARBA00023328"/>
    </source>
</evidence>
<dbReference type="PANTHER" id="PTHR14030:SF26">
    <property type="entry name" value="MITOTIC CHECKPOINT SERINE_THREONINE-PROTEIN KINASE BUB1"/>
    <property type="match status" value="1"/>
</dbReference>
<accession>A0A3Q2DXB5</accession>
<dbReference type="Gene3D" id="6.10.130.20">
    <property type="match status" value="1"/>
</dbReference>
<dbReference type="GeneTree" id="ENSGT00940000157865"/>
<dbReference type="Ensembl" id="ENSCVAT00000006385.1">
    <property type="protein sequence ID" value="ENSCVAP00000023574.1"/>
    <property type="gene ID" value="ENSCVAG00000000194.1"/>
</dbReference>
<feature type="compositionally biased region" description="Pro residues" evidence="5">
    <location>
        <begin position="296"/>
        <end position="317"/>
    </location>
</feature>
<dbReference type="InterPro" id="IPR015661">
    <property type="entry name" value="Bub1/Mad3"/>
</dbReference>
<keyword evidence="3" id="KW-0995">Kinetochore</keyword>
<dbReference type="SUPFAM" id="SSF56112">
    <property type="entry name" value="Protein kinase-like (PK-like)"/>
    <property type="match status" value="1"/>
</dbReference>
<evidence type="ECO:0000256" key="2">
    <source>
        <dbReference type="ARBA" id="ARBA00022454"/>
    </source>
</evidence>
<dbReference type="InterPro" id="IPR011009">
    <property type="entry name" value="Kinase-like_dom_sf"/>
</dbReference>
<feature type="region of interest" description="Disordered" evidence="5">
    <location>
        <begin position="287"/>
        <end position="353"/>
    </location>
</feature>
<dbReference type="Gene3D" id="1.10.510.10">
    <property type="entry name" value="Transferase(Phosphotransferase) domain 1"/>
    <property type="match status" value="1"/>
</dbReference>
<evidence type="ECO:0000256" key="3">
    <source>
        <dbReference type="ARBA" id="ARBA00022838"/>
    </source>
</evidence>
<comment type="subcellular location">
    <subcellularLocation>
        <location evidence="1">Chromosome</location>
        <location evidence="1">Centromere</location>
        <location evidence="1">Kinetochore</location>
    </subcellularLocation>
</comment>
<feature type="region of interest" description="Disordered" evidence="5">
    <location>
        <begin position="219"/>
        <end position="275"/>
    </location>
</feature>
<dbReference type="GO" id="GO:0051754">
    <property type="term" value="P:meiotic sister chromatid cohesion, centromeric"/>
    <property type="evidence" value="ECO:0007669"/>
    <property type="project" value="TreeGrafter"/>
</dbReference>
<name>A0A3Q2DXB5_CYPVA</name>
<evidence type="ECO:0000313" key="7">
    <source>
        <dbReference type="Ensembl" id="ENSCVAP00000023574.1"/>
    </source>
</evidence>
<keyword evidence="4" id="KW-0137">Centromere</keyword>
<dbReference type="Pfam" id="PF00069">
    <property type="entry name" value="Pkinase"/>
    <property type="match status" value="1"/>
</dbReference>
<dbReference type="GO" id="GO:0005524">
    <property type="term" value="F:ATP binding"/>
    <property type="evidence" value="ECO:0007669"/>
    <property type="project" value="InterPro"/>
</dbReference>